<dbReference type="GO" id="GO:0005886">
    <property type="term" value="C:plasma membrane"/>
    <property type="evidence" value="ECO:0007669"/>
    <property type="project" value="UniProtKB-SubCell"/>
</dbReference>
<evidence type="ECO:0000256" key="7">
    <source>
        <dbReference type="ARBA" id="ARBA00022679"/>
    </source>
</evidence>
<dbReference type="PROSITE" id="PS50110">
    <property type="entry name" value="RESPONSE_REGULATORY"/>
    <property type="match status" value="2"/>
</dbReference>
<dbReference type="SUPFAM" id="SSF52172">
    <property type="entry name" value="CheY-like"/>
    <property type="match status" value="2"/>
</dbReference>
<name>A0A6N2TE68_9FIRM</name>
<dbReference type="SUPFAM" id="SSF47384">
    <property type="entry name" value="Homodimeric domain of signal transducing histidine kinase"/>
    <property type="match status" value="1"/>
</dbReference>
<evidence type="ECO:0000256" key="14">
    <source>
        <dbReference type="PROSITE-ProRule" id="PRU00169"/>
    </source>
</evidence>
<evidence type="ECO:0000256" key="10">
    <source>
        <dbReference type="ARBA" id="ARBA00022840"/>
    </source>
</evidence>
<dbReference type="Gene3D" id="3.30.565.10">
    <property type="entry name" value="Histidine kinase-like ATPase, C-terminal domain"/>
    <property type="match status" value="1"/>
</dbReference>
<evidence type="ECO:0000256" key="8">
    <source>
        <dbReference type="ARBA" id="ARBA00022741"/>
    </source>
</evidence>
<evidence type="ECO:0000256" key="1">
    <source>
        <dbReference type="ARBA" id="ARBA00000085"/>
    </source>
</evidence>
<dbReference type="InterPro" id="IPR005467">
    <property type="entry name" value="His_kinase_dom"/>
</dbReference>
<dbReference type="GO" id="GO:0000155">
    <property type="term" value="F:phosphorelay sensor kinase activity"/>
    <property type="evidence" value="ECO:0007669"/>
    <property type="project" value="InterPro"/>
</dbReference>
<dbReference type="GO" id="GO:0005524">
    <property type="term" value="F:ATP binding"/>
    <property type="evidence" value="ECO:0007669"/>
    <property type="project" value="UniProtKB-KW"/>
</dbReference>
<dbReference type="InterPro" id="IPR036097">
    <property type="entry name" value="HisK_dim/P_sf"/>
</dbReference>
<evidence type="ECO:0000256" key="6">
    <source>
        <dbReference type="ARBA" id="ARBA00022553"/>
    </source>
</evidence>
<gene>
    <name evidence="17" type="primary">barA_3</name>
    <name evidence="17" type="ORF">CBLFYP116_01600</name>
</gene>
<dbReference type="InterPro" id="IPR001789">
    <property type="entry name" value="Sig_transdc_resp-reg_receiver"/>
</dbReference>
<evidence type="ECO:0000259" key="16">
    <source>
        <dbReference type="PROSITE" id="PS50110"/>
    </source>
</evidence>
<evidence type="ECO:0000256" key="5">
    <source>
        <dbReference type="ARBA" id="ARBA00022475"/>
    </source>
</evidence>
<dbReference type="InterPro" id="IPR003661">
    <property type="entry name" value="HisK_dim/P_dom"/>
</dbReference>
<organism evidence="17">
    <name type="scientific">Enterocloster bolteae</name>
    <dbReference type="NCBI Taxonomy" id="208479"/>
    <lineage>
        <taxon>Bacteria</taxon>
        <taxon>Bacillati</taxon>
        <taxon>Bacillota</taxon>
        <taxon>Clostridia</taxon>
        <taxon>Lachnospirales</taxon>
        <taxon>Lachnospiraceae</taxon>
        <taxon>Enterocloster</taxon>
    </lineage>
</organism>
<evidence type="ECO:0000256" key="3">
    <source>
        <dbReference type="ARBA" id="ARBA00012438"/>
    </source>
</evidence>
<evidence type="ECO:0000256" key="13">
    <source>
        <dbReference type="ARBA" id="ARBA00024867"/>
    </source>
</evidence>
<sequence length="794" mass="90582">MKPTGLSLNDYINATDGIIDTIWELRLKEEEVYVWRDRTLPSTTGQTLDLEQTLRELSEHNVYGPDQAVWNEFFCMESLRSFIASGRKHKRMEIRFIGEPYGFEWHEIFLSSCPHSGCSSDRLLLFARRIESEMRSHLVEMAAQDDYDYVTYIDANTNHHIRYLSSHSSENLLPPEVGDNYEKELMEYNRAYLPEDEWEETTRLMSLDNVLKELEQNKEYILYSRTIQNGILRDKKLRYSYYDRQRKIILLTRSDITEIREEKRQKELLQDALNAAQVANQAKSTFLSRMSHDIRTPMNAIIGLTAIAASCADDPDRVIDCMEKITSSSKLLLSLINEVLDMSKIESGRIVLSEEDFLLDSLFKDVISMIQPDLKRRGHTLNIHIETLEHEAVCGDMQRLQQIINNLLSNAIKYTPHGGTITLELSEARSPQQGYGTYRLVCEDNGVGISPEFIERVFEPFERAEDERIRGVQGTGLGMAITRNIARMMDGDIWVESTPGLGSRFTVTFNLRLRNQILPDSSVLTELPVLVADDDRIVCEETCRCLNQIGMNSSFVTSGKEAVSRVVSAHRDLKGFFAVIVDLRMPDMDGIEVTRQIRAQAGSHVPIIVISAYDTAEYETAAKEAGANGFISKPLFPSKLICMLRRFALHEEEETRTASLPQLPRADFSNKRILLAEDNLLNQEIARTLLQNTRAHVETAADGREAVEMFAASFTGYYDLIFMDIQMPLMDGYQATRRIRAMNRPDAATIPIVAMTANAFTEDIKLAMDAGMNQHMAKPIDIRQLETILYRWLG</sequence>
<dbReference type="PRINTS" id="PR00344">
    <property type="entry name" value="BCTRLSENSOR"/>
</dbReference>
<dbReference type="EC" id="2.7.13.3" evidence="3"/>
<keyword evidence="8" id="KW-0547">Nucleotide-binding</keyword>
<evidence type="ECO:0000256" key="4">
    <source>
        <dbReference type="ARBA" id="ARBA00018672"/>
    </source>
</evidence>
<comment type="function">
    <text evidence="13">May play the central regulatory role in sporulation. It may be an element of the effector pathway responsible for the activation of sporulation genes in response to nutritional stress. Spo0A may act in concert with spo0H (a sigma factor) to control the expression of some genes that are critical to the sporulation process.</text>
</comment>
<comment type="catalytic activity">
    <reaction evidence="1">
        <text>ATP + protein L-histidine = ADP + protein N-phospho-L-histidine.</text>
        <dbReference type="EC" id="2.7.13.3"/>
    </reaction>
</comment>
<dbReference type="SUPFAM" id="SSF55874">
    <property type="entry name" value="ATPase domain of HSP90 chaperone/DNA topoisomerase II/histidine kinase"/>
    <property type="match status" value="1"/>
</dbReference>
<keyword evidence="7 17" id="KW-0808">Transferase</keyword>
<dbReference type="InterPro" id="IPR003594">
    <property type="entry name" value="HATPase_dom"/>
</dbReference>
<evidence type="ECO:0000259" key="15">
    <source>
        <dbReference type="PROSITE" id="PS50109"/>
    </source>
</evidence>
<keyword evidence="12" id="KW-0472">Membrane</keyword>
<dbReference type="RefSeq" id="WP_002574587.1">
    <property type="nucleotide sequence ID" value="NZ_BAABZS010000001.1"/>
</dbReference>
<feature type="domain" description="Histidine kinase" evidence="15">
    <location>
        <begin position="289"/>
        <end position="513"/>
    </location>
</feature>
<evidence type="ECO:0000256" key="9">
    <source>
        <dbReference type="ARBA" id="ARBA00022777"/>
    </source>
</evidence>
<dbReference type="SMART" id="SM00388">
    <property type="entry name" value="HisKA"/>
    <property type="match status" value="1"/>
</dbReference>
<evidence type="ECO:0000313" key="17">
    <source>
        <dbReference type="EMBL" id="VYT03119.1"/>
    </source>
</evidence>
<dbReference type="Pfam" id="PF00072">
    <property type="entry name" value="Response_reg"/>
    <property type="match status" value="2"/>
</dbReference>
<keyword evidence="9 17" id="KW-0418">Kinase</keyword>
<evidence type="ECO:0000256" key="11">
    <source>
        <dbReference type="ARBA" id="ARBA00023012"/>
    </source>
</evidence>
<reference evidence="17" key="1">
    <citation type="submission" date="2019-11" db="EMBL/GenBank/DDBJ databases">
        <authorList>
            <person name="Feng L."/>
        </authorList>
    </citation>
    <scope>NUCLEOTIDE SEQUENCE</scope>
    <source>
        <strain evidence="17">CbolteaeLFYP116</strain>
    </source>
</reference>
<dbReference type="PANTHER" id="PTHR45339:SF1">
    <property type="entry name" value="HYBRID SIGNAL TRANSDUCTION HISTIDINE KINASE J"/>
    <property type="match status" value="1"/>
</dbReference>
<dbReference type="CDD" id="cd00082">
    <property type="entry name" value="HisKA"/>
    <property type="match status" value="1"/>
</dbReference>
<dbReference type="EMBL" id="CACRTF010000010">
    <property type="protein sequence ID" value="VYT03119.1"/>
    <property type="molecule type" value="Genomic_DNA"/>
</dbReference>
<feature type="domain" description="Response regulatory" evidence="16">
    <location>
        <begin position="528"/>
        <end position="648"/>
    </location>
</feature>
<comment type="subcellular location">
    <subcellularLocation>
        <location evidence="2">Cell membrane</location>
    </subcellularLocation>
</comment>
<dbReference type="InterPro" id="IPR036890">
    <property type="entry name" value="HATPase_C_sf"/>
</dbReference>
<dbReference type="SMART" id="SM00387">
    <property type="entry name" value="HATPase_c"/>
    <property type="match status" value="1"/>
</dbReference>
<dbReference type="AlphaFoldDB" id="A0A6N2TE68"/>
<dbReference type="GeneID" id="23112206"/>
<feature type="domain" description="Response regulatory" evidence="16">
    <location>
        <begin position="672"/>
        <end position="793"/>
    </location>
</feature>
<keyword evidence="5" id="KW-1003">Cell membrane</keyword>
<dbReference type="CDD" id="cd16922">
    <property type="entry name" value="HATPase_EvgS-ArcB-TorS-like"/>
    <property type="match status" value="1"/>
</dbReference>
<accession>A0A6N2TE68</accession>
<evidence type="ECO:0000256" key="2">
    <source>
        <dbReference type="ARBA" id="ARBA00004236"/>
    </source>
</evidence>
<dbReference type="PROSITE" id="PS50109">
    <property type="entry name" value="HIS_KIN"/>
    <property type="match status" value="1"/>
</dbReference>
<dbReference type="Pfam" id="PF02518">
    <property type="entry name" value="HATPase_c"/>
    <property type="match status" value="1"/>
</dbReference>
<feature type="modified residue" description="4-aspartylphosphate" evidence="14">
    <location>
        <position position="582"/>
    </location>
</feature>
<dbReference type="FunFam" id="3.30.565.10:FF:000023">
    <property type="entry name" value="PAS domain-containing sensor histidine kinase"/>
    <property type="match status" value="1"/>
</dbReference>
<dbReference type="Pfam" id="PF00512">
    <property type="entry name" value="HisKA"/>
    <property type="match status" value="1"/>
</dbReference>
<dbReference type="SMART" id="SM00448">
    <property type="entry name" value="REC"/>
    <property type="match status" value="2"/>
</dbReference>
<feature type="modified residue" description="4-aspartylphosphate" evidence="14">
    <location>
        <position position="724"/>
    </location>
</feature>
<keyword evidence="6 14" id="KW-0597">Phosphoprotein</keyword>
<keyword evidence="11" id="KW-0902">Two-component regulatory system</keyword>
<keyword evidence="10" id="KW-0067">ATP-binding</keyword>
<protein>
    <recommendedName>
        <fullName evidence="4">Stage 0 sporulation protein A homolog</fullName>
        <ecNumber evidence="3">2.7.13.3</ecNumber>
    </recommendedName>
</protein>
<dbReference type="PANTHER" id="PTHR45339">
    <property type="entry name" value="HYBRID SIGNAL TRANSDUCTION HISTIDINE KINASE J"/>
    <property type="match status" value="1"/>
</dbReference>
<dbReference type="InterPro" id="IPR004358">
    <property type="entry name" value="Sig_transdc_His_kin-like_C"/>
</dbReference>
<dbReference type="Gene3D" id="1.10.287.130">
    <property type="match status" value="1"/>
</dbReference>
<dbReference type="Gene3D" id="3.40.50.2300">
    <property type="match status" value="2"/>
</dbReference>
<dbReference type="CDD" id="cd17546">
    <property type="entry name" value="REC_hyHK_CKI1_RcsC-like"/>
    <property type="match status" value="2"/>
</dbReference>
<evidence type="ECO:0000256" key="12">
    <source>
        <dbReference type="ARBA" id="ARBA00023136"/>
    </source>
</evidence>
<proteinExistence type="predicted"/>
<dbReference type="InterPro" id="IPR011006">
    <property type="entry name" value="CheY-like_superfamily"/>
</dbReference>